<dbReference type="PANTHER" id="PTHR37293">
    <property type="entry name" value="PHAGE REPLICATION PROTEIN-RELATED"/>
    <property type="match status" value="1"/>
</dbReference>
<dbReference type="NCBIfam" id="TIGR02220">
    <property type="entry name" value="phg_TIGR02220"/>
    <property type="match status" value="1"/>
</dbReference>
<evidence type="ECO:0000259" key="3">
    <source>
        <dbReference type="Pfam" id="PF09681"/>
    </source>
</evidence>
<dbReference type="STRING" id="1042163.BRLA_c031420"/>
<dbReference type="AlphaFoldDB" id="A0A075R6I9"/>
<dbReference type="EMBL" id="CP007806">
    <property type="protein sequence ID" value="AIG27454.1"/>
    <property type="molecule type" value="Genomic_DNA"/>
</dbReference>
<proteinExistence type="predicted"/>
<dbReference type="PANTHER" id="PTHR37293:SF7">
    <property type="entry name" value="HYPOTHETICAL PHAGE PROTEIN"/>
    <property type="match status" value="1"/>
</dbReference>
<accession>A0A075R6I9</accession>
<feature type="region of interest" description="Disordered" evidence="1">
    <location>
        <begin position="119"/>
        <end position="148"/>
    </location>
</feature>
<evidence type="ECO:0000259" key="2">
    <source>
        <dbReference type="Pfam" id="PF09524"/>
    </source>
</evidence>
<evidence type="ECO:0000256" key="1">
    <source>
        <dbReference type="SAM" id="MobiDB-lite"/>
    </source>
</evidence>
<reference evidence="4 5" key="1">
    <citation type="journal article" date="2011" name="J. Bacteriol.">
        <title>Genome sequence of Brevibacillus laterosporus LMG 15441, a pathogen of invertebrates.</title>
        <authorList>
            <person name="Djukic M."/>
            <person name="Poehlein A."/>
            <person name="Thurmer A."/>
            <person name="Daniel R."/>
        </authorList>
    </citation>
    <scope>NUCLEOTIDE SEQUENCE [LARGE SCALE GENOMIC DNA]</scope>
    <source>
        <strain evidence="4 5">LMG 15441</strain>
    </source>
</reference>
<evidence type="ECO:0000313" key="4">
    <source>
        <dbReference type="EMBL" id="AIG27454.1"/>
    </source>
</evidence>
<evidence type="ECO:0000313" key="5">
    <source>
        <dbReference type="Proteomes" id="UP000005850"/>
    </source>
</evidence>
<feature type="domain" description="Phage replisome organiser N-terminal" evidence="3">
    <location>
        <begin position="6"/>
        <end position="125"/>
    </location>
</feature>
<sequence length="275" mass="31867">MNEIKWIKITTTMFDDQKIDFLESLPEADAILVIWIKLLTLAGKCNAGGYIFLTESIPYTDEMLSHKFKRPLNTVRLALQTFQNLDMINIDNNTIHITNWDKHQNIDALERIRERERLKKQRQREKQREQLSLPKAVPGTGGGHVPHCPATEIEKEIDKDKELKDIYIPFSEIVDYLNQKAQTAYKHTSKKTRDLIKARWNDGFTLDDFKKVIDNKTAEWLGDAEWSKYLRPETLFSNKFEGYLNQKSTSKGGKANYAGSLSADRAEQYRKAGLK</sequence>
<dbReference type="InterPro" id="IPR053162">
    <property type="entry name" value="DnaD"/>
</dbReference>
<dbReference type="InterPro" id="IPR010056">
    <property type="entry name" value="Phage_rep_org__N"/>
</dbReference>
<dbReference type="NCBIfam" id="TIGR01714">
    <property type="entry name" value="phage_rep_org_N"/>
    <property type="match status" value="1"/>
</dbReference>
<dbReference type="Pfam" id="PF09681">
    <property type="entry name" value="Phage_rep_org_N"/>
    <property type="match status" value="1"/>
</dbReference>
<organism evidence="4 5">
    <name type="scientific">Brevibacillus laterosporus LMG 15441</name>
    <dbReference type="NCBI Taxonomy" id="1042163"/>
    <lineage>
        <taxon>Bacteria</taxon>
        <taxon>Bacillati</taxon>
        <taxon>Bacillota</taxon>
        <taxon>Bacilli</taxon>
        <taxon>Bacillales</taxon>
        <taxon>Paenibacillaceae</taxon>
        <taxon>Brevibacillus</taxon>
    </lineage>
</organism>
<dbReference type="eggNOG" id="COG1846">
    <property type="taxonomic scope" value="Bacteria"/>
</dbReference>
<dbReference type="RefSeq" id="WP_003337096.1">
    <property type="nucleotide sequence ID" value="NZ_CP007806.1"/>
</dbReference>
<keyword evidence="5" id="KW-1185">Reference proteome</keyword>
<dbReference type="KEGG" id="blr:BRLA_c031420"/>
<gene>
    <name evidence="4" type="ORF">BRLA_c031420</name>
</gene>
<dbReference type="Proteomes" id="UP000005850">
    <property type="component" value="Chromosome"/>
</dbReference>
<dbReference type="InterPro" id="IPR011741">
    <property type="entry name" value="Phg_2220_C"/>
</dbReference>
<evidence type="ECO:0008006" key="6">
    <source>
        <dbReference type="Google" id="ProtNLM"/>
    </source>
</evidence>
<dbReference type="Pfam" id="PF09524">
    <property type="entry name" value="Phg_2220_C"/>
    <property type="match status" value="1"/>
</dbReference>
<dbReference type="HOGENOM" id="CLU_055973_1_1_9"/>
<feature type="domain" description="Phage conserved hypothetical protein C-terminal" evidence="2">
    <location>
        <begin position="173"/>
        <end position="245"/>
    </location>
</feature>
<protein>
    <recommendedName>
        <fullName evidence="6">Replication protein</fullName>
    </recommendedName>
</protein>
<name>A0A075R6I9_BRELA</name>